<protein>
    <submittedName>
        <fullName evidence="1">Uncharacterized protein</fullName>
    </submittedName>
</protein>
<dbReference type="EMBL" id="KZ826077">
    <property type="protein sequence ID" value="PYH88633.1"/>
    <property type="molecule type" value="Genomic_DNA"/>
</dbReference>
<name>A0A319DC51_9EURO</name>
<accession>A0A319DC51</accession>
<proteinExistence type="predicted"/>
<organism evidence="1 2">
    <name type="scientific">Aspergillus ellipticus CBS 707.79</name>
    <dbReference type="NCBI Taxonomy" id="1448320"/>
    <lineage>
        <taxon>Eukaryota</taxon>
        <taxon>Fungi</taxon>
        <taxon>Dikarya</taxon>
        <taxon>Ascomycota</taxon>
        <taxon>Pezizomycotina</taxon>
        <taxon>Eurotiomycetes</taxon>
        <taxon>Eurotiomycetidae</taxon>
        <taxon>Eurotiales</taxon>
        <taxon>Aspergillaceae</taxon>
        <taxon>Aspergillus</taxon>
        <taxon>Aspergillus subgen. Circumdati</taxon>
    </lineage>
</organism>
<dbReference type="AlphaFoldDB" id="A0A319DC51"/>
<evidence type="ECO:0000313" key="1">
    <source>
        <dbReference type="EMBL" id="PYH88633.1"/>
    </source>
</evidence>
<reference evidence="1 2" key="1">
    <citation type="submission" date="2018-02" db="EMBL/GenBank/DDBJ databases">
        <title>The genomes of Aspergillus section Nigri reveals drivers in fungal speciation.</title>
        <authorList>
            <consortium name="DOE Joint Genome Institute"/>
            <person name="Vesth T.C."/>
            <person name="Nybo J."/>
            <person name="Theobald S."/>
            <person name="Brandl J."/>
            <person name="Frisvad J.C."/>
            <person name="Nielsen K.F."/>
            <person name="Lyhne E.K."/>
            <person name="Kogle M.E."/>
            <person name="Kuo A."/>
            <person name="Riley R."/>
            <person name="Clum A."/>
            <person name="Nolan M."/>
            <person name="Lipzen A."/>
            <person name="Salamov A."/>
            <person name="Henrissat B."/>
            <person name="Wiebenga A."/>
            <person name="De vries R.P."/>
            <person name="Grigoriev I.V."/>
            <person name="Mortensen U.H."/>
            <person name="Andersen M.R."/>
            <person name="Baker S.E."/>
        </authorList>
    </citation>
    <scope>NUCLEOTIDE SEQUENCE [LARGE SCALE GENOMIC DNA]</scope>
    <source>
        <strain evidence="1 2">CBS 707.79</strain>
    </source>
</reference>
<feature type="non-terminal residue" evidence="1">
    <location>
        <position position="1"/>
    </location>
</feature>
<dbReference type="Proteomes" id="UP000247810">
    <property type="component" value="Unassembled WGS sequence"/>
</dbReference>
<keyword evidence="2" id="KW-1185">Reference proteome</keyword>
<dbReference type="VEuPathDB" id="FungiDB:BO71DRAFT_413958"/>
<gene>
    <name evidence="1" type="ORF">BO71DRAFT_413958</name>
</gene>
<evidence type="ECO:0000313" key="2">
    <source>
        <dbReference type="Proteomes" id="UP000247810"/>
    </source>
</evidence>
<sequence length="192" mass="21021">EDGIVVGGREVVLVVLRYEGSEHPAHLNHRVDDAHTVVSAEAFYSAWGKCRGSESTRGSAEEGTAGLFDDSSSCSINLASGVISAMAMRMDPHVSFLVLRSSFSDAPYDRNYRTQQPQCRSSLTVQGGNMFEHKSSVQHHVESSFLRYWLALLLSVMLIDLVTGCIAAEVPVHYDDCRRSEISSVLVNSIAL</sequence>